<feature type="chain" id="PRO_5001815232" evidence="2">
    <location>
        <begin position="24"/>
        <end position="332"/>
    </location>
</feature>
<dbReference type="PROSITE" id="PS50240">
    <property type="entry name" value="TRYPSIN_DOM"/>
    <property type="match status" value="1"/>
</dbReference>
<dbReference type="OrthoDB" id="10037376at2759"/>
<accession>A0A086T2Y8</accession>
<name>A0A086T2Y8_HAPC1</name>
<evidence type="ECO:0000256" key="2">
    <source>
        <dbReference type="SAM" id="SignalP"/>
    </source>
</evidence>
<evidence type="ECO:0000259" key="3">
    <source>
        <dbReference type="PROSITE" id="PS50240"/>
    </source>
</evidence>
<evidence type="ECO:0000256" key="1">
    <source>
        <dbReference type="ARBA" id="ARBA00022729"/>
    </source>
</evidence>
<dbReference type="InterPro" id="IPR001254">
    <property type="entry name" value="Trypsin_dom"/>
</dbReference>
<dbReference type="PANTHER" id="PTHR15462:SF8">
    <property type="entry name" value="SERINE PROTEASE"/>
    <property type="match status" value="1"/>
</dbReference>
<dbReference type="InterPro" id="IPR050966">
    <property type="entry name" value="Glutamyl_endopeptidase"/>
</dbReference>
<sequence>MIPPTSFMVTAMLSLGTPPVALASPIENNATPSNPVISSPIDSELKDEYSYAYQQSDGEPVLATRDGAVIPRILRWTEDQFDNDTAAVARPFTPAGPTLGSILRRFIFGVEDDREYWNMADYPYHSVGRLQWANGVFCSGALVGPRHVLTARHCVPEGQAVSGNFAPGYDGGERFGSSQIVAALTSVGQEDGSPCETKGDWAVLVIDQKLGDQLGYFGVKPPDPSKLGKPLFYHMGYPGDLSSGSRPYRVMDVTVLPDKSLDCDATGPFYADADTAGGQSGGPLWEYEDDGNRWIWGTLSIGVSWGERVGHSGFASGAQMIDAIRKLRDKYS</sequence>
<keyword evidence="5" id="KW-1185">Reference proteome</keyword>
<dbReference type="Proteomes" id="UP000029964">
    <property type="component" value="Unassembled WGS sequence"/>
</dbReference>
<dbReference type="STRING" id="857340.A0A086T2Y8"/>
<comment type="caution">
    <text evidence="4">The sequence shown here is derived from an EMBL/GenBank/DDBJ whole genome shotgun (WGS) entry which is preliminary data.</text>
</comment>
<protein>
    <submittedName>
        <fullName evidence="4">Glutamyl endopeptidase-like protein</fullName>
    </submittedName>
</protein>
<feature type="domain" description="Peptidase S1" evidence="3">
    <location>
        <begin position="107"/>
        <end position="329"/>
    </location>
</feature>
<feature type="signal peptide" evidence="2">
    <location>
        <begin position="1"/>
        <end position="23"/>
    </location>
</feature>
<organism evidence="4 5">
    <name type="scientific">Hapsidospora chrysogenum (strain ATCC 11550 / CBS 779.69 / DSM 880 / IAM 14645 / JCM 23072 / IMI 49137)</name>
    <name type="common">Acremonium chrysogenum</name>
    <dbReference type="NCBI Taxonomy" id="857340"/>
    <lineage>
        <taxon>Eukaryota</taxon>
        <taxon>Fungi</taxon>
        <taxon>Dikarya</taxon>
        <taxon>Ascomycota</taxon>
        <taxon>Pezizomycotina</taxon>
        <taxon>Sordariomycetes</taxon>
        <taxon>Hypocreomycetidae</taxon>
        <taxon>Hypocreales</taxon>
        <taxon>Bionectriaceae</taxon>
        <taxon>Hapsidospora</taxon>
    </lineage>
</organism>
<dbReference type="Gene3D" id="2.40.10.10">
    <property type="entry name" value="Trypsin-like serine proteases"/>
    <property type="match status" value="2"/>
</dbReference>
<gene>
    <name evidence="4" type="ORF">ACRE_055120</name>
</gene>
<dbReference type="AlphaFoldDB" id="A0A086T2Y8"/>
<keyword evidence="1 2" id="KW-0732">Signal</keyword>
<dbReference type="HOGENOM" id="CLU_068119_0_0_1"/>
<reference evidence="5" key="1">
    <citation type="journal article" date="2014" name="Genome Announc.">
        <title>Genome sequence and annotation of Acremonium chrysogenum, producer of the beta-lactam antibiotic cephalosporin C.</title>
        <authorList>
            <person name="Terfehr D."/>
            <person name="Dahlmann T.A."/>
            <person name="Specht T."/>
            <person name="Zadra I."/>
            <person name="Kuernsteiner H."/>
            <person name="Kueck U."/>
        </authorList>
    </citation>
    <scope>NUCLEOTIDE SEQUENCE [LARGE SCALE GENOMIC DNA]</scope>
    <source>
        <strain evidence="5">ATCC 11550 / CBS 779.69 / DSM 880 / IAM 14645 / JCM 23072 / IMI 49137</strain>
    </source>
</reference>
<dbReference type="SMART" id="SM00020">
    <property type="entry name" value="Tryp_SPc"/>
    <property type="match status" value="1"/>
</dbReference>
<dbReference type="InterPro" id="IPR043504">
    <property type="entry name" value="Peptidase_S1_PA_chymotrypsin"/>
</dbReference>
<dbReference type="Pfam" id="PF00089">
    <property type="entry name" value="Trypsin"/>
    <property type="match status" value="1"/>
</dbReference>
<proteinExistence type="predicted"/>
<dbReference type="PANTHER" id="PTHR15462">
    <property type="entry name" value="SERINE PROTEASE"/>
    <property type="match status" value="1"/>
</dbReference>
<dbReference type="GO" id="GO:0006508">
    <property type="term" value="P:proteolysis"/>
    <property type="evidence" value="ECO:0007669"/>
    <property type="project" value="InterPro"/>
</dbReference>
<dbReference type="EMBL" id="JPKY01000063">
    <property type="protein sequence ID" value="KFH43720.1"/>
    <property type="molecule type" value="Genomic_DNA"/>
</dbReference>
<dbReference type="InterPro" id="IPR009003">
    <property type="entry name" value="Peptidase_S1_PA"/>
</dbReference>
<dbReference type="SUPFAM" id="SSF50494">
    <property type="entry name" value="Trypsin-like serine proteases"/>
    <property type="match status" value="1"/>
</dbReference>
<dbReference type="GO" id="GO:0004252">
    <property type="term" value="F:serine-type endopeptidase activity"/>
    <property type="evidence" value="ECO:0007669"/>
    <property type="project" value="InterPro"/>
</dbReference>
<evidence type="ECO:0000313" key="4">
    <source>
        <dbReference type="EMBL" id="KFH43720.1"/>
    </source>
</evidence>
<evidence type="ECO:0000313" key="5">
    <source>
        <dbReference type="Proteomes" id="UP000029964"/>
    </source>
</evidence>